<dbReference type="AlphaFoldDB" id="A0A6A8HAJ1"/>
<evidence type="ECO:0000256" key="1">
    <source>
        <dbReference type="ARBA" id="ARBA00002286"/>
    </source>
</evidence>
<protein>
    <submittedName>
        <fullName evidence="3">IS3 family transposase</fullName>
    </submittedName>
</protein>
<dbReference type="GO" id="GO:0015074">
    <property type="term" value="P:DNA integration"/>
    <property type="evidence" value="ECO:0007669"/>
    <property type="project" value="InterPro"/>
</dbReference>
<dbReference type="EMBL" id="WKOD01000008">
    <property type="protein sequence ID" value="MSA68314.1"/>
    <property type="molecule type" value="Genomic_DNA"/>
</dbReference>
<dbReference type="InterPro" id="IPR036397">
    <property type="entry name" value="RNaseH_sf"/>
</dbReference>
<gene>
    <name evidence="3" type="ORF">GKC89_04130</name>
    <name evidence="4" type="ORF">GKC89_04245</name>
</gene>
<evidence type="ECO:0000313" key="3">
    <source>
        <dbReference type="EMBL" id="MSA68296.1"/>
    </source>
</evidence>
<dbReference type="GO" id="GO:0003676">
    <property type="term" value="F:nucleic acid binding"/>
    <property type="evidence" value="ECO:0007669"/>
    <property type="project" value="InterPro"/>
</dbReference>
<dbReference type="RefSeq" id="WP_154236794.1">
    <property type="nucleotide sequence ID" value="NZ_WKNT01000008.1"/>
</dbReference>
<reference evidence="3" key="1">
    <citation type="journal article" date="2019" name="Nat. Med.">
        <title>A library of human gut bacterial isolates paired with longitudinal multiomics data enables mechanistic microbiome research.</title>
        <authorList>
            <person name="Poyet M."/>
            <person name="Groussin M."/>
            <person name="Gibbons S.M."/>
            <person name="Avila-Pacheco J."/>
            <person name="Jiang X."/>
            <person name="Kearney S.M."/>
            <person name="Perrotta A.R."/>
            <person name="Berdy B."/>
            <person name="Zhao S."/>
            <person name="Lieberman T.D."/>
            <person name="Swanson P.K."/>
            <person name="Smith M."/>
            <person name="Roesemann S."/>
            <person name="Alexander J.E."/>
            <person name="Rich S.A."/>
            <person name="Livny J."/>
            <person name="Vlamakis H."/>
            <person name="Clish C."/>
            <person name="Bullock K."/>
            <person name="Deik A."/>
            <person name="Scott J."/>
            <person name="Pierce K.A."/>
            <person name="Xavier R.J."/>
            <person name="Alm E.J."/>
        </authorList>
    </citation>
    <scope>NUCLEOTIDE SEQUENCE</scope>
    <source>
        <strain evidence="3">BIOML-A18</strain>
    </source>
</reference>
<accession>A0A6A8HAJ1</accession>
<organism evidence="3">
    <name type="scientific">Ligilactobacillus ruminis</name>
    <dbReference type="NCBI Taxonomy" id="1623"/>
    <lineage>
        <taxon>Bacteria</taxon>
        <taxon>Bacillati</taxon>
        <taxon>Bacillota</taxon>
        <taxon>Bacilli</taxon>
        <taxon>Lactobacillales</taxon>
        <taxon>Lactobacillaceae</taxon>
        <taxon>Ligilactobacillus</taxon>
    </lineage>
</organism>
<dbReference type="InterPro" id="IPR050900">
    <property type="entry name" value="Transposase_IS3/IS150/IS904"/>
</dbReference>
<feature type="domain" description="Integrase catalytic" evidence="2">
    <location>
        <begin position="134"/>
        <end position="298"/>
    </location>
</feature>
<dbReference type="InterPro" id="IPR025948">
    <property type="entry name" value="HTH-like_dom"/>
</dbReference>
<dbReference type="SUPFAM" id="SSF53098">
    <property type="entry name" value="Ribonuclease H-like"/>
    <property type="match status" value="1"/>
</dbReference>
<proteinExistence type="predicted"/>
<dbReference type="PROSITE" id="PS50994">
    <property type="entry name" value="INTEGRASE"/>
    <property type="match status" value="1"/>
</dbReference>
<dbReference type="Gene3D" id="3.30.420.10">
    <property type="entry name" value="Ribonuclease H-like superfamily/Ribonuclease H"/>
    <property type="match status" value="1"/>
</dbReference>
<dbReference type="InterPro" id="IPR001584">
    <property type="entry name" value="Integrase_cat-core"/>
</dbReference>
<dbReference type="PANTHER" id="PTHR46889">
    <property type="entry name" value="TRANSPOSASE INSF FOR INSERTION SEQUENCE IS3B-RELATED"/>
    <property type="match status" value="1"/>
</dbReference>
<dbReference type="Pfam" id="PF13333">
    <property type="entry name" value="rve_2"/>
    <property type="match status" value="1"/>
</dbReference>
<dbReference type="InterPro" id="IPR012337">
    <property type="entry name" value="RNaseH-like_sf"/>
</dbReference>
<dbReference type="EMBL" id="WKOD01000008">
    <property type="protein sequence ID" value="MSA68296.1"/>
    <property type="molecule type" value="Genomic_DNA"/>
</dbReference>
<dbReference type="Pfam" id="PF00665">
    <property type="entry name" value="rve"/>
    <property type="match status" value="1"/>
</dbReference>
<dbReference type="NCBIfam" id="NF033516">
    <property type="entry name" value="transpos_IS3"/>
    <property type="match status" value="1"/>
</dbReference>
<comment type="caution">
    <text evidence="3">The sequence shown here is derived from an EMBL/GenBank/DDBJ whole genome shotgun (WGS) entry which is preliminary data.</text>
</comment>
<name>A0A6A8HAJ1_9LACO</name>
<dbReference type="PANTHER" id="PTHR46889:SF5">
    <property type="entry name" value="INTEGRASE PROTEIN"/>
    <property type="match status" value="1"/>
</dbReference>
<comment type="function">
    <text evidence="1">Involved in the transposition of the insertion sequence.</text>
</comment>
<dbReference type="InterPro" id="IPR048020">
    <property type="entry name" value="Transpos_IS3"/>
</dbReference>
<sequence length="300" mass="35399">MILDQIRAEQLQMPKAERFRLNDLLSKLELKRATYYDERKRISNKFDKYHEVKRQMMIIAQKYSMRNRFTAGYRRIQVELERLGIHLAGDTVRRLMRDLDIQVTIYNRHQNRKYSSYRGTVGHLAPNRLHQNFCATKPYQVCHTDVSQVRLANQTWAYLSVMTDEASKEVLACQVSLHPNSDLITSTVDELIRNLPDHACPLIHSDQGWQYQLPFYTQRLANHHFVQSMSRKGHCLDNAPVESFFHILKTELLDGLPLFEDITAFQMMVQDYIHFFNYERVSLKTKGMTPVEYRNHAMTA</sequence>
<evidence type="ECO:0000259" key="2">
    <source>
        <dbReference type="PROSITE" id="PS50994"/>
    </source>
</evidence>
<dbReference type="Pfam" id="PF13276">
    <property type="entry name" value="HTH_21"/>
    <property type="match status" value="1"/>
</dbReference>
<evidence type="ECO:0000313" key="4">
    <source>
        <dbReference type="EMBL" id="MSA68314.1"/>
    </source>
</evidence>